<feature type="coiled-coil region" evidence="1">
    <location>
        <begin position="84"/>
        <end position="111"/>
    </location>
</feature>
<proteinExistence type="predicted"/>
<feature type="region of interest" description="Disordered" evidence="2">
    <location>
        <begin position="866"/>
        <end position="900"/>
    </location>
</feature>
<evidence type="ECO:0000313" key="6">
    <source>
        <dbReference type="Proteomes" id="UP001589773"/>
    </source>
</evidence>
<reference evidence="5 6" key="1">
    <citation type="submission" date="2024-09" db="EMBL/GenBank/DDBJ databases">
        <authorList>
            <person name="Sun Q."/>
            <person name="Mori K."/>
        </authorList>
    </citation>
    <scope>NUCLEOTIDE SEQUENCE [LARGE SCALE GENOMIC DNA]</scope>
    <source>
        <strain evidence="5 6">CCM 7792</strain>
    </source>
</reference>
<sequence length="900" mass="95438">MNAALNVEQQFAAATAEHGLVPSEIVADGQLHRFDGPGEKRGKKSGWYVLHTDGIAAGAFGDWRTGLTETWSAQGQHAMTSAERQAYRQRIEQSKAAAATARAELAELAHKKCVTLWDKAVPVLPSHPYVAAKAITPKGAKQIGKVLLIPLYDTAGVLRSLQFIEPDGAKWFKSGGTVGGCYCIIGAEPSRNAPLLICEGWATACSLHEATGYSVAAAMNAGNLLSVAQLLRAQLPEVPMTICADDDTATDGNPGLTKAREAAIAVAALLAVPEFGPDCPAGATDFNDLHMMRGLATVQISVKNAAVPRVAEMAEVAAVPASIGDDSGRLRARFEVSQSGVFYIGIKHDSNTKSDIELPPAWLCDRLEIIGRGEDDAGRGYRILRWNSRGSGTVRITAFPLAMIGEREGWALLRERGMAIATSRAALEKLSGYLQTEGSDELHFVTECGGWTHGAYILPSGEVLGKPSAPLYYRGDTSGASAYTTKGTLAEWRNTVARLAHGNTRPMLSLAVAFAAPLLHLVGLESGGFHLYGPSGAGKTTSAKIGASVWGDPREQVLSWDATALALANAASARNDGLMLLDEMGQGNPEAVSMAAYRLFNGTGKMQGAKDGGNREQARWRVMVLSTGEIDLAAFMSGGGKRTRAGQEVRLASLPADAGKGYGAFDQLNGLANSGQLAEAMETAARQAHGVVGRAFVEHVAGCSDEIANRLRSAIKKTHARLPEGASGQVRRVAARFAVAAEALEIATDEGMTGWNQGDGLAAVMTCFAGWLSRYGIGNREDEQIIAQAEAWFGAHAFSRFIDCFNAAHSGAFPVVHNCAGYRKVDSAGVPFWLVFPGTFAEEIAAGFDKTAASDVLAKAGILQKGNDGKATSKHKTPDQPKESRRFYKFVKTERKDPGE</sequence>
<dbReference type="Pfam" id="PF13362">
    <property type="entry name" value="Toprim_3"/>
    <property type="match status" value="1"/>
</dbReference>
<evidence type="ECO:0000256" key="2">
    <source>
        <dbReference type="SAM" id="MobiDB-lite"/>
    </source>
</evidence>
<organism evidence="5 6">
    <name type="scientific">Massilia consociata</name>
    <dbReference type="NCBI Taxonomy" id="760117"/>
    <lineage>
        <taxon>Bacteria</taxon>
        <taxon>Pseudomonadati</taxon>
        <taxon>Pseudomonadota</taxon>
        <taxon>Betaproteobacteria</taxon>
        <taxon>Burkholderiales</taxon>
        <taxon>Oxalobacteraceae</taxon>
        <taxon>Telluria group</taxon>
        <taxon>Massilia</taxon>
    </lineage>
</organism>
<gene>
    <name evidence="5" type="ORF">ACFFJK_12390</name>
</gene>
<dbReference type="RefSeq" id="WP_379679492.1">
    <property type="nucleotide sequence ID" value="NZ_JBHLWP010000011.1"/>
</dbReference>
<dbReference type="InterPro" id="IPR027417">
    <property type="entry name" value="P-loop_NTPase"/>
</dbReference>
<comment type="caution">
    <text evidence="5">The sequence shown here is derived from an EMBL/GenBank/DDBJ whole genome shotgun (WGS) entry which is preliminary data.</text>
</comment>
<protein>
    <submittedName>
        <fullName evidence="5">DUF927 domain-containing protein</fullName>
    </submittedName>
</protein>
<dbReference type="InterPro" id="IPR009270">
    <property type="entry name" value="DUF927"/>
</dbReference>
<evidence type="ECO:0000259" key="3">
    <source>
        <dbReference type="Pfam" id="PF06048"/>
    </source>
</evidence>
<dbReference type="InterPro" id="IPR006171">
    <property type="entry name" value="TOPRIM_dom"/>
</dbReference>
<dbReference type="InterPro" id="IPR034154">
    <property type="entry name" value="TOPRIM_DnaG/twinkle"/>
</dbReference>
<dbReference type="EMBL" id="JBHLWP010000011">
    <property type="protein sequence ID" value="MFC0252690.1"/>
    <property type="molecule type" value="Genomic_DNA"/>
</dbReference>
<evidence type="ECO:0000259" key="4">
    <source>
        <dbReference type="Pfam" id="PF13362"/>
    </source>
</evidence>
<feature type="domain" description="Toprim" evidence="4">
    <location>
        <begin position="195"/>
        <end position="294"/>
    </location>
</feature>
<dbReference type="CDD" id="cd01029">
    <property type="entry name" value="TOPRIM_primases"/>
    <property type="match status" value="1"/>
</dbReference>
<evidence type="ECO:0000256" key="1">
    <source>
        <dbReference type="SAM" id="Coils"/>
    </source>
</evidence>
<evidence type="ECO:0000313" key="5">
    <source>
        <dbReference type="EMBL" id="MFC0252690.1"/>
    </source>
</evidence>
<accession>A0ABV6FGN3</accession>
<name>A0ABV6FGN3_9BURK</name>
<dbReference type="SUPFAM" id="SSF52540">
    <property type="entry name" value="P-loop containing nucleoside triphosphate hydrolases"/>
    <property type="match status" value="1"/>
</dbReference>
<keyword evidence="6" id="KW-1185">Reference proteome</keyword>
<dbReference type="Proteomes" id="UP001589773">
    <property type="component" value="Unassembled WGS sequence"/>
</dbReference>
<feature type="compositionally biased region" description="Basic and acidic residues" evidence="2">
    <location>
        <begin position="876"/>
        <end position="900"/>
    </location>
</feature>
<feature type="domain" description="DUF927" evidence="3">
    <location>
        <begin position="334"/>
        <end position="618"/>
    </location>
</feature>
<dbReference type="Pfam" id="PF06048">
    <property type="entry name" value="DUF927"/>
    <property type="match status" value="1"/>
</dbReference>
<keyword evidence="1" id="KW-0175">Coiled coil</keyword>